<dbReference type="Proteomes" id="UP000681722">
    <property type="component" value="Unassembled WGS sequence"/>
</dbReference>
<dbReference type="GO" id="GO:0005789">
    <property type="term" value="C:endoplasmic reticulum membrane"/>
    <property type="evidence" value="ECO:0007669"/>
    <property type="project" value="TreeGrafter"/>
</dbReference>
<dbReference type="InterPro" id="IPR035969">
    <property type="entry name" value="Rab-GAP_TBC_sf"/>
</dbReference>
<dbReference type="EMBL" id="CAJOBC010003179">
    <property type="protein sequence ID" value="CAF3770809.1"/>
    <property type="molecule type" value="Genomic_DNA"/>
</dbReference>
<dbReference type="PANTHER" id="PTHR20913">
    <property type="entry name" value="TBC1 DOMAIN FAMILY MEMBER 20/GTPASE"/>
    <property type="match status" value="1"/>
</dbReference>
<evidence type="ECO:0000256" key="1">
    <source>
        <dbReference type="ARBA" id="ARBA00022468"/>
    </source>
</evidence>
<keyword evidence="6" id="KW-1185">Reference proteome</keyword>
<feature type="compositionally biased region" description="Polar residues" evidence="2">
    <location>
        <begin position="47"/>
        <end position="61"/>
    </location>
</feature>
<comment type="caution">
    <text evidence="4">The sequence shown here is derived from an EMBL/GenBank/DDBJ whole genome shotgun (WGS) entry which is preliminary data.</text>
</comment>
<dbReference type="AlphaFoldDB" id="A0A814GQI0"/>
<dbReference type="GO" id="GO:0005096">
    <property type="term" value="F:GTPase activator activity"/>
    <property type="evidence" value="ECO:0007669"/>
    <property type="project" value="UniProtKB-KW"/>
</dbReference>
<feature type="region of interest" description="Disordered" evidence="2">
    <location>
        <begin position="46"/>
        <end position="70"/>
    </location>
</feature>
<dbReference type="Pfam" id="PF00566">
    <property type="entry name" value="RabGAP-TBC"/>
    <property type="match status" value="1"/>
</dbReference>
<dbReference type="PANTHER" id="PTHR20913:SF7">
    <property type="entry name" value="RE60063P"/>
    <property type="match status" value="1"/>
</dbReference>
<dbReference type="SMART" id="SM00164">
    <property type="entry name" value="TBC"/>
    <property type="match status" value="1"/>
</dbReference>
<dbReference type="SUPFAM" id="SSF47923">
    <property type="entry name" value="Ypt/Rab-GAP domain of gyp1p"/>
    <property type="match status" value="2"/>
</dbReference>
<sequence>MMRIDDFKPLENDENSVSKSIMDPFDVEMNFNMLINNFDNDDDKNNSSKLENIDNNLLSQETNDDKDKYSNEKSVKVEYIQTIINEPKKNHSKKKQLLKKYARTRFGFINDLIRKQAWLYLMDSPDYCKLKLNTENNSQQYFTYDGTYYSAERKEIEMHRDYVQVRKDVERTLKRFLPNYSQNERLELQEILIDVIIKLLLKHDKLNYYQGYHDICLTFLLVLGEENCLPLIDTITDTHLTVFMEPTMDQTIELLYYLMPLVNAINSEVAEHIQRSNVGVMFAVGWIITWFTHVLDKLETVFRLYDLFVASHKLMPIYVAAEIINLKSDRILETECEMTCLHPLLTRLPSTLKDEEFELVIERALTLFDKIHPDTLGLLNDNWKKRCESIKSQPWLYDASNDDENKSYSTLRQRSAALTDEQVQNIPHFVLWSFTLSAGIAAIYIWNQTQRSNDLTQILDLGDLFSLLYGTR</sequence>
<dbReference type="EMBL" id="CAJNOQ010003179">
    <property type="protein sequence ID" value="CAF0999342.1"/>
    <property type="molecule type" value="Genomic_DNA"/>
</dbReference>
<protein>
    <recommendedName>
        <fullName evidence="3">Rab-GAP TBC domain-containing protein</fullName>
    </recommendedName>
</protein>
<reference evidence="4" key="1">
    <citation type="submission" date="2021-02" db="EMBL/GenBank/DDBJ databases">
        <authorList>
            <person name="Nowell W R."/>
        </authorList>
    </citation>
    <scope>NUCLEOTIDE SEQUENCE</scope>
</reference>
<dbReference type="InterPro" id="IPR045913">
    <property type="entry name" value="TBC20/Gyp8-like"/>
</dbReference>
<evidence type="ECO:0000313" key="5">
    <source>
        <dbReference type="EMBL" id="CAF3770809.1"/>
    </source>
</evidence>
<dbReference type="Proteomes" id="UP000663829">
    <property type="component" value="Unassembled WGS sequence"/>
</dbReference>
<evidence type="ECO:0000313" key="4">
    <source>
        <dbReference type="EMBL" id="CAF0999342.1"/>
    </source>
</evidence>
<accession>A0A814GQI0</accession>
<evidence type="ECO:0000256" key="2">
    <source>
        <dbReference type="SAM" id="MobiDB-lite"/>
    </source>
</evidence>
<dbReference type="PROSITE" id="PS50086">
    <property type="entry name" value="TBC_RABGAP"/>
    <property type="match status" value="1"/>
</dbReference>
<dbReference type="Gene3D" id="1.10.8.1310">
    <property type="match status" value="1"/>
</dbReference>
<dbReference type="InterPro" id="IPR000195">
    <property type="entry name" value="Rab-GAP-TBC_dom"/>
</dbReference>
<dbReference type="GO" id="GO:0006888">
    <property type="term" value="P:endoplasmic reticulum to Golgi vesicle-mediated transport"/>
    <property type="evidence" value="ECO:0007669"/>
    <property type="project" value="TreeGrafter"/>
</dbReference>
<keyword evidence="1" id="KW-0343">GTPase activation</keyword>
<name>A0A814GQI0_9BILA</name>
<organism evidence="4 6">
    <name type="scientific">Didymodactylos carnosus</name>
    <dbReference type="NCBI Taxonomy" id="1234261"/>
    <lineage>
        <taxon>Eukaryota</taxon>
        <taxon>Metazoa</taxon>
        <taxon>Spiralia</taxon>
        <taxon>Gnathifera</taxon>
        <taxon>Rotifera</taxon>
        <taxon>Eurotatoria</taxon>
        <taxon>Bdelloidea</taxon>
        <taxon>Philodinida</taxon>
        <taxon>Philodinidae</taxon>
        <taxon>Didymodactylos</taxon>
    </lineage>
</organism>
<gene>
    <name evidence="4" type="ORF">GPM918_LOCUS13670</name>
    <name evidence="5" type="ORF">SRO942_LOCUS13670</name>
</gene>
<dbReference type="OrthoDB" id="206700at2759"/>
<evidence type="ECO:0000259" key="3">
    <source>
        <dbReference type="PROSITE" id="PS50086"/>
    </source>
</evidence>
<dbReference type="Gene3D" id="1.10.472.80">
    <property type="entry name" value="Ypt/Rab-GAP domain of gyp1p, domain 3"/>
    <property type="match status" value="1"/>
</dbReference>
<feature type="domain" description="Rab-GAP TBC" evidence="3">
    <location>
        <begin position="108"/>
        <end position="312"/>
    </location>
</feature>
<evidence type="ECO:0000313" key="6">
    <source>
        <dbReference type="Proteomes" id="UP000663829"/>
    </source>
</evidence>
<proteinExistence type="predicted"/>